<evidence type="ECO:0000256" key="1">
    <source>
        <dbReference type="SAM" id="Phobius"/>
    </source>
</evidence>
<reference evidence="2" key="1">
    <citation type="submission" date="2022-06" db="EMBL/GenBank/DDBJ databases">
        <title>Alkalicoccobacillus porphyridii sp. nov., isolated from a marine red alga, Porphyridium purpureum and reclassification of Shouchella plakortidis and Shouchella gibsonii as Alkalicoccobacillus plakortidis comb. nov. and Alkalicoccobacillus gibsonii comb. nov.</title>
        <authorList>
            <person name="Kim K.H."/>
            <person name="Lee J.K."/>
            <person name="Han D.M."/>
            <person name="Baek J.H."/>
            <person name="Jeon C.O."/>
        </authorList>
    </citation>
    <scope>NUCLEOTIDE SEQUENCE</scope>
    <source>
        <strain evidence="2">DSM 19153</strain>
    </source>
</reference>
<feature type="transmembrane region" description="Helical" evidence="1">
    <location>
        <begin position="6"/>
        <end position="27"/>
    </location>
</feature>
<dbReference type="RefSeq" id="WP_251607156.1">
    <property type="nucleotide sequence ID" value="NZ_JAMQJY010000001.1"/>
</dbReference>
<keyword evidence="1" id="KW-0812">Transmembrane</keyword>
<comment type="caution">
    <text evidence="2">The sequence shown here is derived from an EMBL/GenBank/DDBJ whole genome shotgun (WGS) entry which is preliminary data.</text>
</comment>
<proteinExistence type="predicted"/>
<evidence type="ECO:0000313" key="2">
    <source>
        <dbReference type="EMBL" id="MCM2675856.1"/>
    </source>
</evidence>
<name>A0ABT0XIW7_9BACI</name>
<keyword evidence="1" id="KW-0472">Membrane</keyword>
<feature type="transmembrane region" description="Helical" evidence="1">
    <location>
        <begin position="61"/>
        <end position="81"/>
    </location>
</feature>
<feature type="transmembrane region" description="Helical" evidence="1">
    <location>
        <begin position="34"/>
        <end position="55"/>
    </location>
</feature>
<dbReference type="EMBL" id="JAMQJY010000001">
    <property type="protein sequence ID" value="MCM2675856.1"/>
    <property type="molecule type" value="Genomic_DNA"/>
</dbReference>
<sequence>MSKNAIKVQILIRLIFALFLTVFFITARQTGVEYSMISSILSGIVFTMLLIAGFASLKMGYRAIGVVDLSTAVVILGFGILL</sequence>
<accession>A0ABT0XIW7</accession>
<dbReference type="Proteomes" id="UP001203665">
    <property type="component" value="Unassembled WGS sequence"/>
</dbReference>
<organism evidence="2 3">
    <name type="scientific">Alkalicoccobacillus plakortidis</name>
    <dbReference type="NCBI Taxonomy" id="444060"/>
    <lineage>
        <taxon>Bacteria</taxon>
        <taxon>Bacillati</taxon>
        <taxon>Bacillota</taxon>
        <taxon>Bacilli</taxon>
        <taxon>Bacillales</taxon>
        <taxon>Bacillaceae</taxon>
        <taxon>Alkalicoccobacillus</taxon>
    </lineage>
</organism>
<protein>
    <submittedName>
        <fullName evidence="2">Uncharacterized protein</fullName>
    </submittedName>
</protein>
<evidence type="ECO:0000313" key="3">
    <source>
        <dbReference type="Proteomes" id="UP001203665"/>
    </source>
</evidence>
<keyword evidence="1" id="KW-1133">Transmembrane helix</keyword>
<keyword evidence="3" id="KW-1185">Reference proteome</keyword>
<gene>
    <name evidence="2" type="ORF">NDM98_10375</name>
</gene>